<evidence type="ECO:0000313" key="1">
    <source>
        <dbReference type="EMBL" id="EUC29821.1"/>
    </source>
</evidence>
<dbReference type="EMBL" id="KI964728">
    <property type="protein sequence ID" value="EUC29821.1"/>
    <property type="molecule type" value="Genomic_DNA"/>
</dbReference>
<accession>W6YF16</accession>
<gene>
    <name evidence="1" type="ORF">COCCADRAFT_105516</name>
</gene>
<dbReference type="Proteomes" id="UP000053841">
    <property type="component" value="Unassembled WGS sequence"/>
</dbReference>
<evidence type="ECO:0000313" key="2">
    <source>
        <dbReference type="Proteomes" id="UP000053841"/>
    </source>
</evidence>
<dbReference type="STRING" id="930089.W6YF16"/>
<keyword evidence="2" id="KW-1185">Reference proteome</keyword>
<dbReference type="GeneID" id="19143223"/>
<dbReference type="OrthoDB" id="3766406at2759"/>
<protein>
    <recommendedName>
        <fullName evidence="3">F-box domain-containing protein</fullName>
    </recommendedName>
</protein>
<dbReference type="HOGENOM" id="CLU_959716_0_0_1"/>
<organism evidence="1 2">
    <name type="scientific">Cochliobolus carbonum (strain 26-R-13)</name>
    <name type="common">Maize leaf spot fungus</name>
    <name type="synonym">Bipolaris zeicola</name>
    <dbReference type="NCBI Taxonomy" id="930089"/>
    <lineage>
        <taxon>Eukaryota</taxon>
        <taxon>Fungi</taxon>
        <taxon>Dikarya</taxon>
        <taxon>Ascomycota</taxon>
        <taxon>Pezizomycotina</taxon>
        <taxon>Dothideomycetes</taxon>
        <taxon>Pleosporomycetidae</taxon>
        <taxon>Pleosporales</taxon>
        <taxon>Pleosporineae</taxon>
        <taxon>Pleosporaceae</taxon>
        <taxon>Bipolaris</taxon>
    </lineage>
</organism>
<dbReference type="KEGG" id="bze:COCCADRAFT_105516"/>
<name>W6YF16_COCC2</name>
<dbReference type="AlphaFoldDB" id="W6YF16"/>
<reference evidence="1 2" key="1">
    <citation type="journal article" date="2013" name="PLoS Genet.">
        <title>Comparative genome structure, secondary metabolite, and effector coding capacity across Cochliobolus pathogens.</title>
        <authorList>
            <person name="Condon B.J."/>
            <person name="Leng Y."/>
            <person name="Wu D."/>
            <person name="Bushley K.E."/>
            <person name="Ohm R.A."/>
            <person name="Otillar R."/>
            <person name="Martin J."/>
            <person name="Schackwitz W."/>
            <person name="Grimwood J."/>
            <person name="MohdZainudin N."/>
            <person name="Xue C."/>
            <person name="Wang R."/>
            <person name="Manning V.A."/>
            <person name="Dhillon B."/>
            <person name="Tu Z.J."/>
            <person name="Steffenson B.J."/>
            <person name="Salamov A."/>
            <person name="Sun H."/>
            <person name="Lowry S."/>
            <person name="LaButti K."/>
            <person name="Han J."/>
            <person name="Copeland A."/>
            <person name="Lindquist E."/>
            <person name="Barry K."/>
            <person name="Schmutz J."/>
            <person name="Baker S.E."/>
            <person name="Ciuffetti L.M."/>
            <person name="Grigoriev I.V."/>
            <person name="Zhong S."/>
            <person name="Turgeon B.G."/>
        </authorList>
    </citation>
    <scope>NUCLEOTIDE SEQUENCE [LARGE SCALE GENOMIC DNA]</scope>
    <source>
        <strain evidence="1 2">26-R-13</strain>
    </source>
</reference>
<sequence>MAAAALAITLFDLQGGIYIPPVDPAMVVATVCQKAVSRLKRHFPQLFALSNPGPCNLPLEIILMIAEYLDKCALISLASTIPYYMERLECKKRIDLYLSFLLSCDIPYHHVRLVMNRHFYGPEHGLPLQALSKRRNYTTLKHRIKCSVSRHACIFNDELLILTALSMTQLRGDLVSLKSHVEFSGGSICEHLTFLQESPACIPIPFPELAKKGSTSGPFPACEPIYGSCTSCPTDYNITMNWQGVKKGYSIEVLVYRGLGDCRTPENWYWRNTMARWDPSEQSRSAYSPHNPPGSIRDKWNEAGGVAEITDGAWRRALQVAGLG</sequence>
<dbReference type="RefSeq" id="XP_007715887.1">
    <property type="nucleotide sequence ID" value="XM_007717697.1"/>
</dbReference>
<dbReference type="eggNOG" id="ENOG502SRU9">
    <property type="taxonomic scope" value="Eukaryota"/>
</dbReference>
<evidence type="ECO:0008006" key="3">
    <source>
        <dbReference type="Google" id="ProtNLM"/>
    </source>
</evidence>
<proteinExistence type="predicted"/>